<keyword evidence="4" id="KW-0997">Cell inner membrane</keyword>
<feature type="transmembrane region" description="Helical" evidence="8">
    <location>
        <begin position="164"/>
        <end position="182"/>
    </location>
</feature>
<dbReference type="InterPro" id="IPR000045">
    <property type="entry name" value="Prepilin_IV_endopep_pep"/>
</dbReference>
<name>A0A645AYH3_9ZZZZ</name>
<dbReference type="AlphaFoldDB" id="A0A645AYH3"/>
<dbReference type="EMBL" id="VSSQ01016702">
    <property type="protein sequence ID" value="MPM58322.1"/>
    <property type="molecule type" value="Genomic_DNA"/>
</dbReference>
<dbReference type="PANTHER" id="PTHR30487">
    <property type="entry name" value="TYPE 4 PREPILIN-LIKE PROTEINS LEADER PEPTIDE-PROCESSING ENZYME"/>
    <property type="match status" value="1"/>
</dbReference>
<proteinExistence type="inferred from homology"/>
<reference evidence="11" key="1">
    <citation type="submission" date="2019-08" db="EMBL/GenBank/DDBJ databases">
        <authorList>
            <person name="Kucharzyk K."/>
            <person name="Murdoch R.W."/>
            <person name="Higgins S."/>
            <person name="Loffler F."/>
        </authorList>
    </citation>
    <scope>NUCLEOTIDE SEQUENCE</scope>
</reference>
<keyword evidence="7 8" id="KW-0472">Membrane</keyword>
<keyword evidence="5 8" id="KW-0812">Transmembrane</keyword>
<dbReference type="InterPro" id="IPR010627">
    <property type="entry name" value="Prepilin_pept_A24_N"/>
</dbReference>
<evidence type="ECO:0000259" key="9">
    <source>
        <dbReference type="Pfam" id="PF01478"/>
    </source>
</evidence>
<feature type="domain" description="Prepilin type IV endopeptidase peptidase" evidence="9">
    <location>
        <begin position="112"/>
        <end position="223"/>
    </location>
</feature>
<evidence type="ECO:0000256" key="7">
    <source>
        <dbReference type="ARBA" id="ARBA00023136"/>
    </source>
</evidence>
<evidence type="ECO:0000313" key="11">
    <source>
        <dbReference type="EMBL" id="MPM58322.1"/>
    </source>
</evidence>
<dbReference type="InterPro" id="IPR014032">
    <property type="entry name" value="Peptidase_A24A_bac"/>
</dbReference>
<protein>
    <submittedName>
        <fullName evidence="11">Type 4 prepilin-like proteins leader peptide-processing enzyme</fullName>
    </submittedName>
</protein>
<feature type="transmembrane region" description="Helical" evidence="8">
    <location>
        <begin position="12"/>
        <end position="35"/>
    </location>
</feature>
<dbReference type="PANTHER" id="PTHR30487:SF0">
    <property type="entry name" value="PREPILIN LEADER PEPTIDASE_N-METHYLTRANSFERASE-RELATED"/>
    <property type="match status" value="1"/>
</dbReference>
<feature type="transmembrane region" description="Helical" evidence="8">
    <location>
        <begin position="237"/>
        <end position="260"/>
    </location>
</feature>
<dbReference type="GO" id="GO:0005886">
    <property type="term" value="C:plasma membrane"/>
    <property type="evidence" value="ECO:0007669"/>
    <property type="project" value="UniProtKB-SubCell"/>
</dbReference>
<evidence type="ECO:0000259" key="10">
    <source>
        <dbReference type="Pfam" id="PF06750"/>
    </source>
</evidence>
<evidence type="ECO:0000256" key="5">
    <source>
        <dbReference type="ARBA" id="ARBA00022692"/>
    </source>
</evidence>
<dbReference type="Pfam" id="PF06750">
    <property type="entry name" value="A24_N_bact"/>
    <property type="match status" value="1"/>
</dbReference>
<gene>
    <name evidence="11" type="primary">comC_12</name>
    <name evidence="11" type="ORF">SDC9_105153</name>
</gene>
<comment type="subcellular location">
    <subcellularLocation>
        <location evidence="1">Cell inner membrane</location>
        <topology evidence="1">Multi-pass membrane protein</topology>
    </subcellularLocation>
</comment>
<evidence type="ECO:0000256" key="6">
    <source>
        <dbReference type="ARBA" id="ARBA00022989"/>
    </source>
</evidence>
<dbReference type="PRINTS" id="PR00864">
    <property type="entry name" value="PREPILNPTASE"/>
</dbReference>
<dbReference type="GO" id="GO:0006465">
    <property type="term" value="P:signal peptide processing"/>
    <property type="evidence" value="ECO:0007669"/>
    <property type="project" value="TreeGrafter"/>
</dbReference>
<evidence type="ECO:0000256" key="2">
    <source>
        <dbReference type="ARBA" id="ARBA00005801"/>
    </source>
</evidence>
<sequence length="264" mass="27833">MLGLSPGLTAYLLTLTALLGLVMGSFVNCWAWRLARGQSVLRGRSRCAHCGCTLGAADLIPVLSWLLLKGRCRRCGEKISPRYPAVELLTMGMFLALALRYDLSLEALRLSALCCLLLGAALVDLDVMLLPDGLLAAAAAWYFLSLPLVSSAPLSALLDGLKGGALVAGPLLALVLLADRVTGRESMGGGDIKLLFVTGLYLGLPVNLLNLILSCLLGVALGLGLRCAGRQAAPFPFGPAVVGATFLCLLFGQAAVDWYLRLFF</sequence>
<accession>A0A645AYH3</accession>
<evidence type="ECO:0000256" key="8">
    <source>
        <dbReference type="SAM" id="Phobius"/>
    </source>
</evidence>
<dbReference type="InterPro" id="IPR050882">
    <property type="entry name" value="Prepilin_peptidase/N-MTase"/>
</dbReference>
<feature type="domain" description="Prepilin peptidase A24 N-terminal" evidence="10">
    <location>
        <begin position="18"/>
        <end position="100"/>
    </location>
</feature>
<feature type="transmembrane region" description="Helical" evidence="8">
    <location>
        <begin position="107"/>
        <end position="127"/>
    </location>
</feature>
<evidence type="ECO:0000256" key="4">
    <source>
        <dbReference type="ARBA" id="ARBA00022519"/>
    </source>
</evidence>
<keyword evidence="3" id="KW-1003">Cell membrane</keyword>
<evidence type="ECO:0000256" key="1">
    <source>
        <dbReference type="ARBA" id="ARBA00004429"/>
    </source>
</evidence>
<dbReference type="Gene3D" id="1.20.120.1220">
    <property type="match status" value="1"/>
</dbReference>
<comment type="caution">
    <text evidence="11">The sequence shown here is derived from an EMBL/GenBank/DDBJ whole genome shotgun (WGS) entry which is preliminary data.</text>
</comment>
<evidence type="ECO:0000256" key="3">
    <source>
        <dbReference type="ARBA" id="ARBA00022475"/>
    </source>
</evidence>
<comment type="similarity">
    <text evidence="2">Belongs to the peptidase A24 family.</text>
</comment>
<feature type="transmembrane region" description="Helical" evidence="8">
    <location>
        <begin position="134"/>
        <end position="158"/>
    </location>
</feature>
<dbReference type="GO" id="GO:0004190">
    <property type="term" value="F:aspartic-type endopeptidase activity"/>
    <property type="evidence" value="ECO:0007669"/>
    <property type="project" value="InterPro"/>
</dbReference>
<organism evidence="11">
    <name type="scientific">bioreactor metagenome</name>
    <dbReference type="NCBI Taxonomy" id="1076179"/>
    <lineage>
        <taxon>unclassified sequences</taxon>
        <taxon>metagenomes</taxon>
        <taxon>ecological metagenomes</taxon>
    </lineage>
</organism>
<feature type="transmembrane region" description="Helical" evidence="8">
    <location>
        <begin position="194"/>
        <end position="225"/>
    </location>
</feature>
<keyword evidence="6 8" id="KW-1133">Transmembrane helix</keyword>
<dbReference type="Pfam" id="PF01478">
    <property type="entry name" value="Peptidase_A24"/>
    <property type="match status" value="1"/>
</dbReference>